<reference evidence="1" key="2">
    <citation type="journal article" date="2015" name="Fish Shellfish Immunol.">
        <title>Early steps in the European eel (Anguilla anguilla)-Vibrio vulnificus interaction in the gills: Role of the RtxA13 toxin.</title>
        <authorList>
            <person name="Callol A."/>
            <person name="Pajuelo D."/>
            <person name="Ebbesson L."/>
            <person name="Teles M."/>
            <person name="MacKenzie S."/>
            <person name="Amaro C."/>
        </authorList>
    </citation>
    <scope>NUCLEOTIDE SEQUENCE</scope>
</reference>
<protein>
    <submittedName>
        <fullName evidence="1">Uncharacterized protein</fullName>
    </submittedName>
</protein>
<dbReference type="AlphaFoldDB" id="A0A0E9U8V3"/>
<dbReference type="EMBL" id="GBXM01046962">
    <property type="protein sequence ID" value="JAH61615.1"/>
    <property type="molecule type" value="Transcribed_RNA"/>
</dbReference>
<accession>A0A0E9U8V3</accession>
<name>A0A0E9U8V3_ANGAN</name>
<proteinExistence type="predicted"/>
<organism evidence="1">
    <name type="scientific">Anguilla anguilla</name>
    <name type="common">European freshwater eel</name>
    <name type="synonym">Muraena anguilla</name>
    <dbReference type="NCBI Taxonomy" id="7936"/>
    <lineage>
        <taxon>Eukaryota</taxon>
        <taxon>Metazoa</taxon>
        <taxon>Chordata</taxon>
        <taxon>Craniata</taxon>
        <taxon>Vertebrata</taxon>
        <taxon>Euteleostomi</taxon>
        <taxon>Actinopterygii</taxon>
        <taxon>Neopterygii</taxon>
        <taxon>Teleostei</taxon>
        <taxon>Anguilliformes</taxon>
        <taxon>Anguillidae</taxon>
        <taxon>Anguilla</taxon>
    </lineage>
</organism>
<evidence type="ECO:0000313" key="1">
    <source>
        <dbReference type="EMBL" id="JAH61615.1"/>
    </source>
</evidence>
<reference evidence="1" key="1">
    <citation type="submission" date="2014-11" db="EMBL/GenBank/DDBJ databases">
        <authorList>
            <person name="Amaro Gonzalez C."/>
        </authorList>
    </citation>
    <scope>NUCLEOTIDE SEQUENCE</scope>
</reference>
<sequence length="55" mass="6508">MYAMLRVVSCDQNMRSVYVQKNLTRFQFATSERFPLVLQICFNLKFVSTVHELTC</sequence>